<name>A0A0J0YUI7_9NEIS</name>
<evidence type="ECO:0000313" key="3">
    <source>
        <dbReference type="Proteomes" id="UP000036027"/>
    </source>
</evidence>
<dbReference type="Proteomes" id="UP000036027">
    <property type="component" value="Unassembled WGS sequence"/>
</dbReference>
<reference evidence="2 3" key="1">
    <citation type="submission" date="2014-11" db="EMBL/GenBank/DDBJ databases">
        <title>Genome of a novel goose pathogen.</title>
        <authorList>
            <person name="Hansen C.M."/>
            <person name="Hueffer K."/>
            <person name="Choi S.C."/>
        </authorList>
    </citation>
    <scope>NUCLEOTIDE SEQUENCE [LARGE SCALE GENOMIC DNA]</scope>
    <source>
        <strain evidence="2 3">KH1503</strain>
    </source>
</reference>
<keyword evidence="1" id="KW-0812">Transmembrane</keyword>
<evidence type="ECO:0000313" key="2">
    <source>
        <dbReference type="EMBL" id="KLT73765.1"/>
    </source>
</evidence>
<keyword evidence="1" id="KW-0472">Membrane</keyword>
<proteinExistence type="predicted"/>
<evidence type="ECO:0000256" key="1">
    <source>
        <dbReference type="SAM" id="Phobius"/>
    </source>
</evidence>
<dbReference type="AlphaFoldDB" id="A0A0J0YUI7"/>
<dbReference type="STRING" id="1470200.PL75_01710"/>
<dbReference type="Pfam" id="PF07254">
    <property type="entry name" value="Cpta_toxin"/>
    <property type="match status" value="1"/>
</dbReference>
<organism evidence="2 3">
    <name type="scientific">Neisseria arctica</name>
    <dbReference type="NCBI Taxonomy" id="1470200"/>
    <lineage>
        <taxon>Bacteria</taxon>
        <taxon>Pseudomonadati</taxon>
        <taxon>Pseudomonadota</taxon>
        <taxon>Betaproteobacteria</taxon>
        <taxon>Neisseriales</taxon>
        <taxon>Neisseriaceae</taxon>
        <taxon>Neisseria</taxon>
    </lineage>
</organism>
<protein>
    <submittedName>
        <fullName evidence="2">Uncharacterized protein</fullName>
    </submittedName>
</protein>
<gene>
    <name evidence="2" type="ORF">PL75_01710</name>
</gene>
<sequence length="140" mass="16027">MQPFQAVFRPSRITCMAVVLLHVVAVVVCCQAFYGWMCWLGLILLIASFYFAWKKQRLCEKSAIRKIAIDAQGRAAVFVGSDETAFQASLRPGSMVTRKALFLQWETQGRRFSHCVLPDMTDDESYRRLQVWVQWGQSGN</sequence>
<dbReference type="InterPro" id="IPR009883">
    <property type="entry name" value="YgfX"/>
</dbReference>
<comment type="caution">
    <text evidence="2">The sequence shown here is derived from an EMBL/GenBank/DDBJ whole genome shotgun (WGS) entry which is preliminary data.</text>
</comment>
<dbReference type="PATRIC" id="fig|1470200.3.peg.1144"/>
<dbReference type="EMBL" id="JTDO01000002">
    <property type="protein sequence ID" value="KLT73765.1"/>
    <property type="molecule type" value="Genomic_DNA"/>
</dbReference>
<keyword evidence="1" id="KW-1133">Transmembrane helix</keyword>
<keyword evidence="3" id="KW-1185">Reference proteome</keyword>
<feature type="transmembrane region" description="Helical" evidence="1">
    <location>
        <begin position="34"/>
        <end position="53"/>
    </location>
</feature>
<accession>A0A0J0YUI7</accession>
<feature type="transmembrane region" description="Helical" evidence="1">
    <location>
        <begin position="12"/>
        <end position="28"/>
    </location>
</feature>